<reference evidence="3 4" key="1">
    <citation type="submission" date="2017-04" db="EMBL/GenBank/DDBJ databases">
        <authorList>
            <consortium name="Geobacter pelophilus Genome Sequencing"/>
            <person name="Aoyagi T."/>
            <person name="Koike H."/>
            <person name="Hori T."/>
        </authorList>
    </citation>
    <scope>NUCLEOTIDE SEQUENCE [LARGE SCALE GENOMIC DNA]</scope>
    <source>
        <strain evidence="3 4">Drf2</strain>
    </source>
</reference>
<comment type="caution">
    <text evidence="3">The sequence shown here is derived from an EMBL/GenBank/DDBJ whole genome shotgun (WGS) entry which is preliminary data.</text>
</comment>
<keyword evidence="1" id="KW-0812">Transmembrane</keyword>
<dbReference type="InterPro" id="IPR035985">
    <property type="entry name" value="Ubiquitin-activating_enz"/>
</dbReference>
<keyword evidence="1" id="KW-1133">Transmembrane helix</keyword>
<protein>
    <submittedName>
        <fullName evidence="3">UBA/THIF-type NAD/FAD binding protein</fullName>
    </submittedName>
</protein>
<dbReference type="PANTHER" id="PTHR43267:SF1">
    <property type="entry name" value="TRNA THREONYLCARBAMOYLADENOSINE DEHYDRATASE"/>
    <property type="match status" value="1"/>
</dbReference>
<organism evidence="3 4">
    <name type="scientific">Geoanaerobacter pelophilus</name>
    <dbReference type="NCBI Taxonomy" id="60036"/>
    <lineage>
        <taxon>Bacteria</taxon>
        <taxon>Pseudomonadati</taxon>
        <taxon>Thermodesulfobacteriota</taxon>
        <taxon>Desulfuromonadia</taxon>
        <taxon>Geobacterales</taxon>
        <taxon>Geobacteraceae</taxon>
        <taxon>Geoanaerobacter</taxon>
    </lineage>
</organism>
<proteinExistence type="predicted"/>
<dbReference type="Proteomes" id="UP000194153">
    <property type="component" value="Unassembled WGS sequence"/>
</dbReference>
<evidence type="ECO:0000259" key="2">
    <source>
        <dbReference type="Pfam" id="PF00899"/>
    </source>
</evidence>
<name>A0ABQ0MH54_9BACT</name>
<keyword evidence="4" id="KW-1185">Reference proteome</keyword>
<accession>A0ABQ0MH54</accession>
<gene>
    <name evidence="3" type="ORF">GPEL0_01f1642</name>
</gene>
<dbReference type="CDD" id="cd00755">
    <property type="entry name" value="YgdL_like"/>
    <property type="match status" value="1"/>
</dbReference>
<keyword evidence="1" id="KW-0472">Membrane</keyword>
<dbReference type="InterPro" id="IPR000594">
    <property type="entry name" value="ThiF_NAD_FAD-bd"/>
</dbReference>
<feature type="transmembrane region" description="Helical" evidence="1">
    <location>
        <begin position="247"/>
        <end position="268"/>
    </location>
</feature>
<dbReference type="SUPFAM" id="SSF69572">
    <property type="entry name" value="Activating enzymes of the ubiquitin-like proteins"/>
    <property type="match status" value="1"/>
</dbReference>
<dbReference type="InterPro" id="IPR045886">
    <property type="entry name" value="ThiF/MoeB/HesA"/>
</dbReference>
<dbReference type="Gene3D" id="3.40.50.720">
    <property type="entry name" value="NAD(P)-binding Rossmann-like Domain"/>
    <property type="match status" value="1"/>
</dbReference>
<evidence type="ECO:0000313" key="4">
    <source>
        <dbReference type="Proteomes" id="UP000194153"/>
    </source>
</evidence>
<dbReference type="PANTHER" id="PTHR43267">
    <property type="entry name" value="TRNA THREONYLCARBAMOYLADENOSINE DEHYDRATASE"/>
    <property type="match status" value="1"/>
</dbReference>
<dbReference type="EMBL" id="BDQG01000001">
    <property type="protein sequence ID" value="GAW66328.1"/>
    <property type="molecule type" value="Genomic_DNA"/>
</dbReference>
<evidence type="ECO:0000256" key="1">
    <source>
        <dbReference type="SAM" id="Phobius"/>
    </source>
</evidence>
<evidence type="ECO:0000313" key="3">
    <source>
        <dbReference type="EMBL" id="GAW66328.1"/>
    </source>
</evidence>
<dbReference type="Pfam" id="PF00899">
    <property type="entry name" value="ThiF"/>
    <property type="match status" value="1"/>
</dbReference>
<feature type="domain" description="THIF-type NAD/FAD binding fold" evidence="2">
    <location>
        <begin position="31"/>
        <end position="266"/>
    </location>
</feature>
<sequence>MPRNRGRQIKYASVKGKVNMSNLHRFSRTELLIGPEGLNKLAQSTVAIFGLGGVGSYAAEALCRAGVGRLVIVDFDDICLTNVNRQLHAMDGTVGKAKAQVMAERMRQINPKAEIVPYQDFYSAENSEFLLADGYDYVVDAIDHITSKLHLIRTCRERNIPIISSMGAAAKLDPTKIGVADISQTNKCRMARSVRKLLKKQGIETGVKVVFSTEEYREQQVKDGGCKGNCICPNKDDQKFSCEHRRVILGSVSFIPSIFGLTMAGVVVNDLLAASGE</sequence>
<reference evidence="4" key="2">
    <citation type="submission" date="2017-05" db="EMBL/GenBank/DDBJ databases">
        <title>Draft genome sequence of Geobacter pelophilus, a iron(III)-reducing bacteria.</title>
        <authorList>
            <person name="Aoyagi T."/>
            <person name="Koike H."/>
            <person name="Morita T."/>
            <person name="Sato Y."/>
            <person name="Habe H."/>
            <person name="Hori T."/>
        </authorList>
    </citation>
    <scope>NUCLEOTIDE SEQUENCE [LARGE SCALE GENOMIC DNA]</scope>
    <source>
        <strain evidence="4">Drf2</strain>
    </source>
</reference>